<dbReference type="GO" id="GO:0016075">
    <property type="term" value="P:rRNA catabolic process"/>
    <property type="evidence" value="ECO:0007669"/>
    <property type="project" value="TreeGrafter"/>
</dbReference>
<evidence type="ECO:0000256" key="4">
    <source>
        <dbReference type="ARBA" id="ARBA00022490"/>
    </source>
</evidence>
<dbReference type="EMBL" id="JAHUZD010000141">
    <property type="protein sequence ID" value="KAI3402777.2"/>
    <property type="molecule type" value="Genomic_DNA"/>
</dbReference>
<evidence type="ECO:0000256" key="2">
    <source>
        <dbReference type="ARBA" id="ARBA00004604"/>
    </source>
</evidence>
<comment type="subcellular location">
    <subcellularLocation>
        <location evidence="1">Cytoplasm</location>
    </subcellularLocation>
    <subcellularLocation>
        <location evidence="2">Nucleus</location>
        <location evidence="2">Nucleolus</location>
    </subcellularLocation>
</comment>
<dbReference type="PANTHER" id="PTHR11097">
    <property type="entry name" value="EXOSOME COMPLEX EXONUCLEASE RIBOSOMAL RNA PROCESSING PROTEIN"/>
    <property type="match status" value="1"/>
</dbReference>
<dbReference type="Gene3D" id="3.30.230.70">
    <property type="entry name" value="GHMP Kinase, N-terminal domain"/>
    <property type="match status" value="1"/>
</dbReference>
<dbReference type="Proteomes" id="UP001202479">
    <property type="component" value="Unassembled WGS sequence"/>
</dbReference>
<dbReference type="GO" id="GO:0034473">
    <property type="term" value="P:U1 snRNA 3'-end processing"/>
    <property type="evidence" value="ECO:0007669"/>
    <property type="project" value="TreeGrafter"/>
</dbReference>
<dbReference type="GO" id="GO:0005730">
    <property type="term" value="C:nucleolus"/>
    <property type="evidence" value="ECO:0007669"/>
    <property type="project" value="UniProtKB-SubCell"/>
</dbReference>
<keyword evidence="5" id="KW-0698">rRNA processing</keyword>
<evidence type="ECO:0000256" key="9">
    <source>
        <dbReference type="ARBA" id="ARBA00030617"/>
    </source>
</evidence>
<dbReference type="InterPro" id="IPR050590">
    <property type="entry name" value="Exosome_comp_Rrp42_subfam"/>
</dbReference>
<comment type="caution">
    <text evidence="11">The sequence shown here is derived from an EMBL/GenBank/DDBJ whole genome shotgun (WGS) entry which is preliminary data.</text>
</comment>
<evidence type="ECO:0000256" key="6">
    <source>
        <dbReference type="ARBA" id="ARBA00022835"/>
    </source>
</evidence>
<reference evidence="11" key="1">
    <citation type="journal article" date="2022" name="DNA Res.">
        <title>Genome analysis of five recently described species of the CUG-Ser clade uncovers Candida theae as a new hybrid lineage with pathogenic potential in the Candida parapsilosis species complex.</title>
        <authorList>
            <person name="Mixao V."/>
            <person name="Del Olmo V."/>
            <person name="Hegedusova E."/>
            <person name="Saus E."/>
            <person name="Pryszcz L."/>
            <person name="Cillingova A."/>
            <person name="Nosek J."/>
            <person name="Gabaldon T."/>
        </authorList>
    </citation>
    <scope>NUCLEOTIDE SEQUENCE</scope>
    <source>
        <strain evidence="11">CBS 10844</strain>
    </source>
</reference>
<dbReference type="GeneID" id="73382066"/>
<evidence type="ECO:0000313" key="11">
    <source>
        <dbReference type="EMBL" id="KAI3402777.2"/>
    </source>
</evidence>
<proteinExistence type="inferred from homology"/>
<dbReference type="RefSeq" id="XP_049178524.1">
    <property type="nucleotide sequence ID" value="XM_049325891.1"/>
</dbReference>
<dbReference type="InterPro" id="IPR001247">
    <property type="entry name" value="ExoRNase_PH_dom1"/>
</dbReference>
<evidence type="ECO:0000256" key="7">
    <source>
        <dbReference type="ARBA" id="ARBA00022884"/>
    </source>
</evidence>
<dbReference type="Pfam" id="PF01138">
    <property type="entry name" value="RNase_PH"/>
    <property type="match status" value="1"/>
</dbReference>
<keyword evidence="6" id="KW-0271">Exosome</keyword>
<dbReference type="GO" id="GO:0000177">
    <property type="term" value="C:cytoplasmic exosome (RNase complex)"/>
    <property type="evidence" value="ECO:0007669"/>
    <property type="project" value="UniProtKB-ARBA"/>
</dbReference>
<dbReference type="InterPro" id="IPR020568">
    <property type="entry name" value="Ribosomal_Su5_D2-typ_SF"/>
</dbReference>
<protein>
    <recommendedName>
        <fullName evidence="9">Ribosomal RNA-processing protein 43</fullName>
    </recommendedName>
</protein>
<dbReference type="InterPro" id="IPR027408">
    <property type="entry name" value="PNPase/RNase_PH_dom_sf"/>
</dbReference>
<evidence type="ECO:0000256" key="8">
    <source>
        <dbReference type="ARBA" id="ARBA00023242"/>
    </source>
</evidence>
<organism evidence="11 12">
    <name type="scientific">Candida oxycetoniae</name>
    <dbReference type="NCBI Taxonomy" id="497107"/>
    <lineage>
        <taxon>Eukaryota</taxon>
        <taxon>Fungi</taxon>
        <taxon>Dikarya</taxon>
        <taxon>Ascomycota</taxon>
        <taxon>Saccharomycotina</taxon>
        <taxon>Pichiomycetes</taxon>
        <taxon>Debaryomycetaceae</taxon>
        <taxon>Candida/Lodderomyces clade</taxon>
        <taxon>Candida</taxon>
    </lineage>
</organism>
<keyword evidence="7" id="KW-0694">RNA-binding</keyword>
<evidence type="ECO:0000313" key="12">
    <source>
        <dbReference type="Proteomes" id="UP001202479"/>
    </source>
</evidence>
<accession>A0AAI9STK2</accession>
<comment type="similarity">
    <text evidence="3">Belongs to the RNase PH family.</text>
</comment>
<feature type="domain" description="Exoribonuclease phosphorolytic" evidence="10">
    <location>
        <begin position="64"/>
        <end position="224"/>
    </location>
</feature>
<sequence>MTSMADLKQVTFAPDVLERIAPDVSLQRHLALGIRPNLRNFNEFKSIEYGNSSQLQQNSDNVFASSILKSGSTTVINTISLSIVEDLKGNGNSGNQQSNQYASIYPQVEILRGRSGAPTDEEMILSQNLYESFRNCRIIPAIGLKIDNLGLAVKDERTGEEQVLYPDLHESQWQYINLSSMHNKQFSFVLHSNIKIFSRQVSTNSLFDLCFASCLKALQDLKLPRCYVDDSVTTKISIRSRKSSARGTVDADKGNLTLDSRQEMLFNLQLNVPNATVSSNFGVIKEDKKDGKTILLADLEGEAEESSVLSRISIICNDKETINKISLVSDGAINLDVLKQAIEMSKKRAEFQSSNAIE</sequence>
<dbReference type="GO" id="GO:0034475">
    <property type="term" value="P:U4 snRNA 3'-end processing"/>
    <property type="evidence" value="ECO:0007669"/>
    <property type="project" value="TreeGrafter"/>
</dbReference>
<evidence type="ECO:0000256" key="5">
    <source>
        <dbReference type="ARBA" id="ARBA00022552"/>
    </source>
</evidence>
<keyword evidence="8" id="KW-0539">Nucleus</keyword>
<evidence type="ECO:0000259" key="10">
    <source>
        <dbReference type="Pfam" id="PF01138"/>
    </source>
</evidence>
<evidence type="ECO:0000256" key="1">
    <source>
        <dbReference type="ARBA" id="ARBA00004496"/>
    </source>
</evidence>
<name>A0AAI9STK2_9ASCO</name>
<keyword evidence="12" id="KW-1185">Reference proteome</keyword>
<gene>
    <name evidence="11" type="ORF">KGF56_004451</name>
</gene>
<dbReference type="GO" id="GO:0000467">
    <property type="term" value="P:exonucleolytic trimming to generate mature 3'-end of 5.8S rRNA from tricistronic rRNA transcript (SSU-rRNA, 5.8S rRNA, LSU-rRNA)"/>
    <property type="evidence" value="ECO:0007669"/>
    <property type="project" value="TreeGrafter"/>
</dbReference>
<dbReference type="PANTHER" id="PTHR11097:SF9">
    <property type="entry name" value="EXOSOME COMPLEX COMPONENT RRP43"/>
    <property type="match status" value="1"/>
</dbReference>
<dbReference type="GO" id="GO:0000176">
    <property type="term" value="C:nuclear exosome (RNase complex)"/>
    <property type="evidence" value="ECO:0007669"/>
    <property type="project" value="TreeGrafter"/>
</dbReference>
<dbReference type="GO" id="GO:0034476">
    <property type="term" value="P:U5 snRNA 3'-end processing"/>
    <property type="evidence" value="ECO:0007669"/>
    <property type="project" value="TreeGrafter"/>
</dbReference>
<dbReference type="AlphaFoldDB" id="A0AAI9STK2"/>
<keyword evidence="4" id="KW-0963">Cytoplasm</keyword>
<evidence type="ECO:0000256" key="3">
    <source>
        <dbReference type="ARBA" id="ARBA00006678"/>
    </source>
</evidence>
<dbReference type="GO" id="GO:0071035">
    <property type="term" value="P:nuclear polyadenylation-dependent rRNA catabolic process"/>
    <property type="evidence" value="ECO:0007669"/>
    <property type="project" value="TreeGrafter"/>
</dbReference>
<dbReference type="GO" id="GO:0071028">
    <property type="term" value="P:nuclear mRNA surveillance"/>
    <property type="evidence" value="ECO:0007669"/>
    <property type="project" value="TreeGrafter"/>
</dbReference>
<dbReference type="GO" id="GO:0071038">
    <property type="term" value="P:TRAMP-dependent tRNA surveillance pathway"/>
    <property type="evidence" value="ECO:0007669"/>
    <property type="project" value="TreeGrafter"/>
</dbReference>
<dbReference type="SUPFAM" id="SSF54211">
    <property type="entry name" value="Ribosomal protein S5 domain 2-like"/>
    <property type="match status" value="1"/>
</dbReference>
<dbReference type="GO" id="GO:0035925">
    <property type="term" value="F:mRNA 3'-UTR AU-rich region binding"/>
    <property type="evidence" value="ECO:0007669"/>
    <property type="project" value="TreeGrafter"/>
</dbReference>